<dbReference type="KEGG" id="btab:109042927"/>
<dbReference type="SUPFAM" id="SSF48371">
    <property type="entry name" value="ARM repeat"/>
    <property type="match status" value="1"/>
</dbReference>
<dbReference type="InterPro" id="IPR007205">
    <property type="entry name" value="Protein_HGH1_N"/>
</dbReference>
<dbReference type="AlphaFoldDB" id="A0A9P0CB04"/>
<dbReference type="InterPro" id="IPR007206">
    <property type="entry name" value="Protein_HGH1_C"/>
</dbReference>
<feature type="domain" description="Protein HGH1 C-terminal" evidence="4">
    <location>
        <begin position="292"/>
        <end position="345"/>
    </location>
</feature>
<comment type="similarity">
    <text evidence="1">Belongs to the HGH1 family.</text>
</comment>
<proteinExistence type="inferred from homology"/>
<name>A0A9P0CB04_BEMTA</name>
<dbReference type="InterPro" id="IPR016024">
    <property type="entry name" value="ARM-type_fold"/>
</dbReference>
<dbReference type="Pfam" id="PF04063">
    <property type="entry name" value="DUF383"/>
    <property type="match status" value="1"/>
</dbReference>
<reference evidence="5" key="1">
    <citation type="submission" date="2021-12" db="EMBL/GenBank/DDBJ databases">
        <authorList>
            <person name="King R."/>
        </authorList>
    </citation>
    <scope>NUCLEOTIDE SEQUENCE</scope>
</reference>
<dbReference type="Gene3D" id="1.25.10.10">
    <property type="entry name" value="Leucine-rich Repeat Variant"/>
    <property type="match status" value="1"/>
</dbReference>
<organism evidence="5 6">
    <name type="scientific">Bemisia tabaci</name>
    <name type="common">Sweetpotato whitefly</name>
    <name type="synonym">Aleurodes tabaci</name>
    <dbReference type="NCBI Taxonomy" id="7038"/>
    <lineage>
        <taxon>Eukaryota</taxon>
        <taxon>Metazoa</taxon>
        <taxon>Ecdysozoa</taxon>
        <taxon>Arthropoda</taxon>
        <taxon>Hexapoda</taxon>
        <taxon>Insecta</taxon>
        <taxon>Pterygota</taxon>
        <taxon>Neoptera</taxon>
        <taxon>Paraneoptera</taxon>
        <taxon>Hemiptera</taxon>
        <taxon>Sternorrhyncha</taxon>
        <taxon>Aleyrodoidea</taxon>
        <taxon>Aleyrodidae</taxon>
        <taxon>Aleyrodinae</taxon>
        <taxon>Bemisia</taxon>
    </lineage>
</organism>
<feature type="domain" description="Protein HGH1 N-terminal" evidence="3">
    <location>
        <begin position="113"/>
        <end position="287"/>
    </location>
</feature>
<dbReference type="Pfam" id="PF04064">
    <property type="entry name" value="DUF384"/>
    <property type="match status" value="1"/>
</dbReference>
<evidence type="ECO:0000313" key="5">
    <source>
        <dbReference type="EMBL" id="CAH0774599.1"/>
    </source>
</evidence>
<evidence type="ECO:0000259" key="4">
    <source>
        <dbReference type="Pfam" id="PF04064"/>
    </source>
</evidence>
<evidence type="ECO:0000259" key="3">
    <source>
        <dbReference type="Pfam" id="PF04063"/>
    </source>
</evidence>
<evidence type="ECO:0000256" key="2">
    <source>
        <dbReference type="ARBA" id="ARBA00014076"/>
    </source>
</evidence>
<evidence type="ECO:0000256" key="1">
    <source>
        <dbReference type="ARBA" id="ARBA00006712"/>
    </source>
</evidence>
<dbReference type="PANTHER" id="PTHR13387:SF9">
    <property type="entry name" value="PROTEIN HGH1 HOMOLOG"/>
    <property type="match status" value="1"/>
</dbReference>
<gene>
    <name evidence="5" type="ORF">BEMITA_LOCUS10932</name>
</gene>
<dbReference type="InterPro" id="IPR039717">
    <property type="entry name" value="Hgh1"/>
</dbReference>
<dbReference type="EMBL" id="OU963867">
    <property type="protein sequence ID" value="CAH0774599.1"/>
    <property type="molecule type" value="Genomic_DNA"/>
</dbReference>
<keyword evidence="6" id="KW-1185">Reference proteome</keyword>
<evidence type="ECO:0000313" key="6">
    <source>
        <dbReference type="Proteomes" id="UP001152759"/>
    </source>
</evidence>
<protein>
    <recommendedName>
        <fullName evidence="2">Protein HGH1 homolog</fullName>
    </recommendedName>
</protein>
<sequence>MSDNSYKELLTFLGPQNRRDIRLGALSILLKTTADIDGRQNWYKSCPEAIETLMICLQDADPVIAKSSFSFLINISSDRDGAELILKNEFDDTPSEVKSCRTNSVLSQLFDNVLDPESVVADHASSILANLSRYPVPTDQIHDFIQANEEKYSLQNLVSAFTKINYNTAKCSLDTLAFFFANLSQSAKLRKMFLNRKENIIRSFLSFIGYEKSDIRKSGVVTLIKNCCFDQEHHEWLLSPEVEILPHLLLPLAGPEQFDDEDNEKLPVDLQYLPETKMREPNPSIRKCLLEALLKLCATKTCRTILRDCNTYIILRELHKWEKDSETLLACENVVDILIRTEEEIGIENLLEVEVPSDLKEKFEKLTVESLNDQ</sequence>
<dbReference type="Proteomes" id="UP001152759">
    <property type="component" value="Chromosome 6"/>
</dbReference>
<dbReference type="PANTHER" id="PTHR13387">
    <property type="entry name" value="PROTEIN HGH1 HOMOLOG"/>
    <property type="match status" value="1"/>
</dbReference>
<accession>A0A9P0CB04</accession>
<dbReference type="InterPro" id="IPR011989">
    <property type="entry name" value="ARM-like"/>
</dbReference>